<dbReference type="Pfam" id="PF00005">
    <property type="entry name" value="ABC_tran"/>
    <property type="match status" value="1"/>
</dbReference>
<evidence type="ECO:0000259" key="4">
    <source>
        <dbReference type="PROSITE" id="PS50893"/>
    </source>
</evidence>
<dbReference type="InterPro" id="IPR017911">
    <property type="entry name" value="MacB-like_ATP-bd"/>
</dbReference>
<dbReference type="SUPFAM" id="SSF52540">
    <property type="entry name" value="P-loop containing nucleoside triphosphate hydrolases"/>
    <property type="match status" value="1"/>
</dbReference>
<dbReference type="SMART" id="SM00382">
    <property type="entry name" value="AAA"/>
    <property type="match status" value="1"/>
</dbReference>
<dbReference type="PROSITE" id="PS00211">
    <property type="entry name" value="ABC_TRANSPORTER_1"/>
    <property type="match status" value="1"/>
</dbReference>
<organism evidence="5 6">
    <name type="scientific">Candidatus Lloydbacteria bacterium RIFCSPHIGHO2_01_FULL_49_22</name>
    <dbReference type="NCBI Taxonomy" id="1798658"/>
    <lineage>
        <taxon>Bacteria</taxon>
        <taxon>Candidatus Lloydiibacteriota</taxon>
    </lineage>
</organism>
<reference evidence="5 6" key="1">
    <citation type="journal article" date="2016" name="Nat. Commun.">
        <title>Thousands of microbial genomes shed light on interconnected biogeochemical processes in an aquifer system.</title>
        <authorList>
            <person name="Anantharaman K."/>
            <person name="Brown C.T."/>
            <person name="Hug L.A."/>
            <person name="Sharon I."/>
            <person name="Castelle C.J."/>
            <person name="Probst A.J."/>
            <person name="Thomas B.C."/>
            <person name="Singh A."/>
            <person name="Wilkins M.J."/>
            <person name="Karaoz U."/>
            <person name="Brodie E.L."/>
            <person name="Williams K.H."/>
            <person name="Hubbard S.S."/>
            <person name="Banfield J.F."/>
        </authorList>
    </citation>
    <scope>NUCLEOTIDE SEQUENCE [LARGE SCALE GENOMIC DNA]</scope>
</reference>
<dbReference type="EMBL" id="MHLI01000008">
    <property type="protein sequence ID" value="OGZ05596.1"/>
    <property type="molecule type" value="Genomic_DNA"/>
</dbReference>
<dbReference type="InterPro" id="IPR003439">
    <property type="entry name" value="ABC_transporter-like_ATP-bd"/>
</dbReference>
<dbReference type="GO" id="GO:0022857">
    <property type="term" value="F:transmembrane transporter activity"/>
    <property type="evidence" value="ECO:0007669"/>
    <property type="project" value="TreeGrafter"/>
</dbReference>
<proteinExistence type="predicted"/>
<keyword evidence="1" id="KW-0813">Transport</keyword>
<dbReference type="Proteomes" id="UP000177122">
    <property type="component" value="Unassembled WGS sequence"/>
</dbReference>
<evidence type="ECO:0000313" key="6">
    <source>
        <dbReference type="Proteomes" id="UP000177122"/>
    </source>
</evidence>
<dbReference type="GO" id="GO:0016887">
    <property type="term" value="F:ATP hydrolysis activity"/>
    <property type="evidence" value="ECO:0007669"/>
    <property type="project" value="InterPro"/>
</dbReference>
<evidence type="ECO:0000256" key="1">
    <source>
        <dbReference type="ARBA" id="ARBA00022448"/>
    </source>
</evidence>
<dbReference type="InterPro" id="IPR003593">
    <property type="entry name" value="AAA+_ATPase"/>
</dbReference>
<evidence type="ECO:0000256" key="3">
    <source>
        <dbReference type="ARBA" id="ARBA00022840"/>
    </source>
</evidence>
<name>A0A1G2CW53_9BACT</name>
<evidence type="ECO:0000256" key="2">
    <source>
        <dbReference type="ARBA" id="ARBA00022741"/>
    </source>
</evidence>
<dbReference type="GO" id="GO:0005524">
    <property type="term" value="F:ATP binding"/>
    <property type="evidence" value="ECO:0007669"/>
    <property type="project" value="UniProtKB-KW"/>
</dbReference>
<keyword evidence="2" id="KW-0547">Nucleotide-binding</keyword>
<gene>
    <name evidence="5" type="ORF">A2845_04515</name>
</gene>
<dbReference type="CDD" id="cd03255">
    <property type="entry name" value="ABC_MJ0796_LolCDE_FtsE"/>
    <property type="match status" value="1"/>
</dbReference>
<dbReference type="Gene3D" id="3.40.50.300">
    <property type="entry name" value="P-loop containing nucleotide triphosphate hydrolases"/>
    <property type="match status" value="1"/>
</dbReference>
<dbReference type="AlphaFoldDB" id="A0A1G2CW53"/>
<protein>
    <recommendedName>
        <fullName evidence="4">ABC transporter domain-containing protein</fullName>
    </recommendedName>
</protein>
<dbReference type="PANTHER" id="PTHR24220">
    <property type="entry name" value="IMPORT ATP-BINDING PROTEIN"/>
    <property type="match status" value="1"/>
</dbReference>
<dbReference type="InterPro" id="IPR027417">
    <property type="entry name" value="P-loop_NTPase"/>
</dbReference>
<sequence>MQEIFGTTDLSIIYKKGTSAESVALHDVNFKAYPEEFVVVYGPSGCGKSTLIYALTGIERNIDTGEVWVNGKNVASMKPQDLLVLHRFDVGMIFQSYNLISTLDVLQNVTLPLLAAGVPPRERKKKAQVLLERFRISHLVKRYPSQLSGGQQQRVAIARALITDPDIIVADEPTGNLDSESTEIVLNQLLELNVRDKKTILLVTHDPSFITYADRVLYMKDGQIVKIEEKKGSRILTSATDVTTAVKPATSLEFGSSPFDNEPSDELTFEQLSKVSCINDFAKAVAREPEPILERRLNHILIEVAVLKLAKRDALFVLQKPRPQGGMGYASEYAMDILTKMDGLFELRDWLTRQPASKRLSPLSRLYIERWLFGIRYGTLSTKQEEVFEGCLTRYLSQQIDGAEFSRLLSESIEHGGVGLVGVNTNKFVERLIPVMQLIPKQRTHG</sequence>
<feature type="domain" description="ABC transporter" evidence="4">
    <location>
        <begin position="8"/>
        <end position="246"/>
    </location>
</feature>
<comment type="caution">
    <text evidence="5">The sequence shown here is derived from an EMBL/GenBank/DDBJ whole genome shotgun (WGS) entry which is preliminary data.</text>
</comment>
<accession>A0A1G2CW53</accession>
<dbReference type="PROSITE" id="PS50893">
    <property type="entry name" value="ABC_TRANSPORTER_2"/>
    <property type="match status" value="1"/>
</dbReference>
<evidence type="ECO:0000313" key="5">
    <source>
        <dbReference type="EMBL" id="OGZ05596.1"/>
    </source>
</evidence>
<dbReference type="InterPro" id="IPR017871">
    <property type="entry name" value="ABC_transporter-like_CS"/>
</dbReference>
<keyword evidence="3" id="KW-0067">ATP-binding</keyword>
<dbReference type="GO" id="GO:0005886">
    <property type="term" value="C:plasma membrane"/>
    <property type="evidence" value="ECO:0007669"/>
    <property type="project" value="TreeGrafter"/>
</dbReference>
<dbReference type="InterPro" id="IPR015854">
    <property type="entry name" value="ABC_transpr_LolD-like"/>
</dbReference>